<organism evidence="3 4">
    <name type="scientific">Granulibacter bethesdensis</name>
    <dbReference type="NCBI Taxonomy" id="364410"/>
    <lineage>
        <taxon>Bacteria</taxon>
        <taxon>Pseudomonadati</taxon>
        <taxon>Pseudomonadota</taxon>
        <taxon>Alphaproteobacteria</taxon>
        <taxon>Acetobacterales</taxon>
        <taxon>Acetobacteraceae</taxon>
        <taxon>Granulibacter</taxon>
    </lineage>
</organism>
<name>A0AAN0RC29_9PROT</name>
<feature type="region of interest" description="Disordered" evidence="1">
    <location>
        <begin position="68"/>
        <end position="105"/>
    </location>
</feature>
<dbReference type="Proteomes" id="UP000019438">
    <property type="component" value="Chromosome"/>
</dbReference>
<feature type="compositionally biased region" description="Low complexity" evidence="1">
    <location>
        <begin position="70"/>
        <end position="81"/>
    </location>
</feature>
<dbReference type="AlphaFoldDB" id="A0AAN0RC29"/>
<keyword evidence="2" id="KW-1133">Transmembrane helix</keyword>
<keyword evidence="2" id="KW-0472">Membrane</keyword>
<evidence type="ECO:0000256" key="1">
    <source>
        <dbReference type="SAM" id="MobiDB-lite"/>
    </source>
</evidence>
<accession>A0AAN0RC29</accession>
<gene>
    <name evidence="3" type="ORF">GbCGDNIH3_0357</name>
</gene>
<feature type="compositionally biased region" description="Low complexity" evidence="1">
    <location>
        <begin position="125"/>
        <end position="136"/>
    </location>
</feature>
<evidence type="ECO:0000313" key="4">
    <source>
        <dbReference type="Proteomes" id="UP000019438"/>
    </source>
</evidence>
<feature type="transmembrane region" description="Helical" evidence="2">
    <location>
        <begin position="12"/>
        <end position="33"/>
    </location>
</feature>
<feature type="region of interest" description="Disordered" evidence="1">
    <location>
        <begin position="119"/>
        <end position="156"/>
    </location>
</feature>
<proteinExistence type="predicted"/>
<dbReference type="KEGG" id="gbc:GbCGDNIH3_0357"/>
<evidence type="ECO:0000256" key="2">
    <source>
        <dbReference type="SAM" id="Phobius"/>
    </source>
</evidence>
<reference evidence="4" key="1">
    <citation type="submission" date="2012-06" db="EMBL/GenBank/DDBJ databases">
        <title>Genome analysis of multiple Granulibacter bethesdensis isolates demonstrates substantial genome diversity.</title>
        <authorList>
            <person name="Greenberg D.E."/>
            <person name="Porcella S.F."/>
            <person name="Zarember K."/>
            <person name="Zelazny A.M."/>
            <person name="Bruno D."/>
            <person name="Martens C."/>
            <person name="Barbian K.D."/>
            <person name="Jaske E."/>
            <person name="Holland S.M."/>
        </authorList>
    </citation>
    <scope>NUCLEOTIDE SEQUENCE [LARGE SCALE GENOMIC DNA]</scope>
    <source>
        <strain evidence="4">CGDNIH3</strain>
    </source>
</reference>
<protein>
    <submittedName>
        <fullName evidence="3">Uncharacterized protein</fullName>
    </submittedName>
</protein>
<sequence>MRHETTLPPAGQSLWVFLRLLSFNCLHPGLLAFRGFGTSRRIMEVRIKLPFNRQARRRLLISVCTGNRMTRSSSASSTRTAPKGSPKAAQPLSAGQRAYEERRAAKAGMSLDKWLTAKRAEAEAARQQAAQPAHAPTEPRKPGFLGRLLERARRPL</sequence>
<keyword evidence="2" id="KW-0812">Transmembrane</keyword>
<dbReference type="EMBL" id="CP003181">
    <property type="protein sequence ID" value="AHJ62124.1"/>
    <property type="molecule type" value="Genomic_DNA"/>
</dbReference>
<evidence type="ECO:0000313" key="3">
    <source>
        <dbReference type="EMBL" id="AHJ62124.1"/>
    </source>
</evidence>